<feature type="transmembrane region" description="Helical" evidence="1">
    <location>
        <begin position="130"/>
        <end position="155"/>
    </location>
</feature>
<gene>
    <name evidence="2" type="ORF">F2P81_007999</name>
</gene>
<feature type="transmembrane region" description="Helical" evidence="1">
    <location>
        <begin position="63"/>
        <end position="85"/>
    </location>
</feature>
<keyword evidence="1" id="KW-1133">Transmembrane helix</keyword>
<comment type="caution">
    <text evidence="2">The sequence shown here is derived from an EMBL/GenBank/DDBJ whole genome shotgun (WGS) entry which is preliminary data.</text>
</comment>
<evidence type="ECO:0000256" key="1">
    <source>
        <dbReference type="SAM" id="Phobius"/>
    </source>
</evidence>
<proteinExistence type="predicted"/>
<dbReference type="Proteomes" id="UP000438429">
    <property type="component" value="Unassembled WGS sequence"/>
</dbReference>
<evidence type="ECO:0000313" key="2">
    <source>
        <dbReference type="EMBL" id="KAF0039764.1"/>
    </source>
</evidence>
<sequence>MAAATCRRCLHDTRRFKDHDDDDDDDDDVCPRGRSPSSCDVAHLLLVCRKYELMSRDSQDADIFLPSKALWLLGSLLFWTVWLLLRLLQMFLWSIKGLLWFVSVSMSPLCRCVSFLLSHVLLLLPYLCDAVYFATACPLYVCGMCIIVVLALFNFTSVKSNIQRFCM</sequence>
<evidence type="ECO:0000313" key="3">
    <source>
        <dbReference type="Proteomes" id="UP000438429"/>
    </source>
</evidence>
<dbReference type="EMBL" id="VEVO01000007">
    <property type="protein sequence ID" value="KAF0039764.1"/>
    <property type="molecule type" value="Genomic_DNA"/>
</dbReference>
<keyword evidence="1" id="KW-0812">Transmembrane</keyword>
<feature type="transmembrane region" description="Helical" evidence="1">
    <location>
        <begin position="97"/>
        <end position="124"/>
    </location>
</feature>
<keyword evidence="1" id="KW-0472">Membrane</keyword>
<dbReference type="AlphaFoldDB" id="A0A6A4T9B9"/>
<name>A0A6A4T9B9_SCOMX</name>
<accession>A0A6A4T9B9</accession>
<protein>
    <submittedName>
        <fullName evidence="2">Uncharacterized protein</fullName>
    </submittedName>
</protein>
<reference evidence="2 3" key="1">
    <citation type="submission" date="2019-06" db="EMBL/GenBank/DDBJ databases">
        <title>Draft genomes of female and male turbot (Scophthalmus maximus).</title>
        <authorList>
            <person name="Xu H."/>
            <person name="Xu X.-W."/>
            <person name="Shao C."/>
            <person name="Chen S."/>
        </authorList>
    </citation>
    <scope>NUCLEOTIDE SEQUENCE [LARGE SCALE GENOMIC DNA]</scope>
    <source>
        <strain evidence="2">Ysfricsl-2016a</strain>
        <tissue evidence="2">Blood</tissue>
    </source>
</reference>
<organism evidence="2 3">
    <name type="scientific">Scophthalmus maximus</name>
    <name type="common">Turbot</name>
    <name type="synonym">Psetta maxima</name>
    <dbReference type="NCBI Taxonomy" id="52904"/>
    <lineage>
        <taxon>Eukaryota</taxon>
        <taxon>Metazoa</taxon>
        <taxon>Chordata</taxon>
        <taxon>Craniata</taxon>
        <taxon>Vertebrata</taxon>
        <taxon>Euteleostomi</taxon>
        <taxon>Actinopterygii</taxon>
        <taxon>Neopterygii</taxon>
        <taxon>Teleostei</taxon>
        <taxon>Neoteleostei</taxon>
        <taxon>Acanthomorphata</taxon>
        <taxon>Carangaria</taxon>
        <taxon>Pleuronectiformes</taxon>
        <taxon>Pleuronectoidei</taxon>
        <taxon>Scophthalmidae</taxon>
        <taxon>Scophthalmus</taxon>
    </lineage>
</organism>